<organism evidence="2 3">
    <name type="scientific">Flavobacterium phragmitis</name>
    <dbReference type="NCBI Taxonomy" id="739143"/>
    <lineage>
        <taxon>Bacteria</taxon>
        <taxon>Pseudomonadati</taxon>
        <taxon>Bacteroidota</taxon>
        <taxon>Flavobacteriia</taxon>
        <taxon>Flavobacteriales</taxon>
        <taxon>Flavobacteriaceae</taxon>
        <taxon>Flavobacterium</taxon>
    </lineage>
</organism>
<name>A0A1I1JSQ5_9FLAO</name>
<accession>A0A1I1JSQ5</accession>
<dbReference type="EMBL" id="FOMH01000001">
    <property type="protein sequence ID" value="SFC51546.1"/>
    <property type="molecule type" value="Genomic_DNA"/>
</dbReference>
<dbReference type="OrthoDB" id="288554at2"/>
<proteinExistence type="predicted"/>
<dbReference type="RefSeq" id="WP_091489818.1">
    <property type="nucleotide sequence ID" value="NZ_FOMH01000001.1"/>
</dbReference>
<feature type="domain" description="DUF6881" evidence="1">
    <location>
        <begin position="3"/>
        <end position="91"/>
    </location>
</feature>
<evidence type="ECO:0000313" key="3">
    <source>
        <dbReference type="Proteomes" id="UP000199672"/>
    </source>
</evidence>
<dbReference type="Pfam" id="PF21812">
    <property type="entry name" value="DUF6881"/>
    <property type="match status" value="1"/>
</dbReference>
<dbReference type="AlphaFoldDB" id="A0A1I1JSQ5"/>
<evidence type="ECO:0000259" key="1">
    <source>
        <dbReference type="Pfam" id="PF21812"/>
    </source>
</evidence>
<evidence type="ECO:0000313" key="2">
    <source>
        <dbReference type="EMBL" id="SFC51546.1"/>
    </source>
</evidence>
<dbReference type="InterPro" id="IPR049248">
    <property type="entry name" value="DUF6881"/>
</dbReference>
<keyword evidence="3" id="KW-1185">Reference proteome</keyword>
<dbReference type="Proteomes" id="UP000199672">
    <property type="component" value="Unassembled WGS sequence"/>
</dbReference>
<reference evidence="3" key="1">
    <citation type="submission" date="2016-10" db="EMBL/GenBank/DDBJ databases">
        <authorList>
            <person name="Varghese N."/>
            <person name="Submissions S."/>
        </authorList>
    </citation>
    <scope>NUCLEOTIDE SEQUENCE [LARGE SCALE GENOMIC DNA]</scope>
    <source>
        <strain evidence="3">CGMCC 1.10370</strain>
    </source>
</reference>
<protein>
    <recommendedName>
        <fullName evidence="1">DUF6881 domain-containing protein</fullName>
    </recommendedName>
</protein>
<sequence>MAYYKINWRNEFVEEPFMCLIEVDENGFEQKKIEIYNNHIMKIASNKFQRGTFLSPDKFYFEDYNYESYKEKISVVEISIVYFNMEWNRAIRI</sequence>
<gene>
    <name evidence="2" type="ORF">SAMN05216297_10192</name>
</gene>